<evidence type="ECO:0000256" key="2">
    <source>
        <dbReference type="ARBA" id="ARBA00022448"/>
    </source>
</evidence>
<evidence type="ECO:0000256" key="5">
    <source>
        <dbReference type="ARBA" id="ARBA00023136"/>
    </source>
</evidence>
<comment type="subcellular location">
    <subcellularLocation>
        <location evidence="1">Membrane</location>
        <topology evidence="1">Multi-pass membrane protein</topology>
    </subcellularLocation>
</comment>
<dbReference type="PATRIC" id="fig|1122152.4.peg.910"/>
<dbReference type="PANTHER" id="PTHR30354:SF26">
    <property type="entry name" value="TRANSPORTER, PUTATIVE-RELATED"/>
    <property type="match status" value="1"/>
</dbReference>
<dbReference type="AlphaFoldDB" id="A0A0R1S711"/>
<keyword evidence="9" id="KW-1185">Reference proteome</keyword>
<keyword evidence="5 6" id="KW-0472">Membrane</keyword>
<evidence type="ECO:0000256" key="1">
    <source>
        <dbReference type="ARBA" id="ARBA00004141"/>
    </source>
</evidence>
<dbReference type="InterPro" id="IPR003474">
    <property type="entry name" value="Glcn_transporter"/>
</dbReference>
<feature type="transmembrane region" description="Helical" evidence="6">
    <location>
        <begin position="142"/>
        <end position="162"/>
    </location>
</feature>
<evidence type="ECO:0000259" key="7">
    <source>
        <dbReference type="Pfam" id="PF03600"/>
    </source>
</evidence>
<evidence type="ECO:0000256" key="6">
    <source>
        <dbReference type="SAM" id="Phobius"/>
    </source>
</evidence>
<feature type="transmembrane region" description="Helical" evidence="6">
    <location>
        <begin position="104"/>
        <end position="130"/>
    </location>
</feature>
<evidence type="ECO:0000313" key="8">
    <source>
        <dbReference type="EMBL" id="KRL63316.1"/>
    </source>
</evidence>
<feature type="transmembrane region" description="Helical" evidence="6">
    <location>
        <begin position="258"/>
        <end position="274"/>
    </location>
</feature>
<reference evidence="8 9" key="1">
    <citation type="journal article" date="2015" name="Genome Announc.">
        <title>Expanding the biotechnology potential of lactobacilli through comparative genomics of 213 strains and associated genera.</title>
        <authorList>
            <person name="Sun Z."/>
            <person name="Harris H.M."/>
            <person name="McCann A."/>
            <person name="Guo C."/>
            <person name="Argimon S."/>
            <person name="Zhang W."/>
            <person name="Yang X."/>
            <person name="Jeffery I.B."/>
            <person name="Cooney J.C."/>
            <person name="Kagawa T.F."/>
            <person name="Liu W."/>
            <person name="Song Y."/>
            <person name="Salvetti E."/>
            <person name="Wrobel A."/>
            <person name="Rasinkangas P."/>
            <person name="Parkhill J."/>
            <person name="Rea M.C."/>
            <person name="O'Sullivan O."/>
            <person name="Ritari J."/>
            <person name="Douillard F.P."/>
            <person name="Paul Ross R."/>
            <person name="Yang R."/>
            <person name="Briner A.E."/>
            <person name="Felis G.E."/>
            <person name="de Vos W.M."/>
            <person name="Barrangou R."/>
            <person name="Klaenhammer T.R."/>
            <person name="Caufield P.W."/>
            <person name="Cui Y."/>
            <person name="Zhang H."/>
            <person name="O'Toole P.W."/>
        </authorList>
    </citation>
    <scope>NUCLEOTIDE SEQUENCE [LARGE SCALE GENOMIC DNA]</scope>
    <source>
        <strain evidence="8 9">DSM 15354</strain>
    </source>
</reference>
<keyword evidence="4 6" id="KW-1133">Transmembrane helix</keyword>
<comment type="caution">
    <text evidence="8">The sequence shown here is derived from an EMBL/GenBank/DDBJ whole genome shotgun (WGS) entry which is preliminary data.</text>
</comment>
<evidence type="ECO:0000313" key="9">
    <source>
        <dbReference type="Proteomes" id="UP000051931"/>
    </source>
</evidence>
<dbReference type="EMBL" id="AZFB01000004">
    <property type="protein sequence ID" value="KRL63316.1"/>
    <property type="molecule type" value="Genomic_DNA"/>
</dbReference>
<organism evidence="8 9">
    <name type="scientific">Lactobacillus psittaci DSM 15354</name>
    <dbReference type="NCBI Taxonomy" id="1122152"/>
    <lineage>
        <taxon>Bacteria</taxon>
        <taxon>Bacillati</taxon>
        <taxon>Bacillota</taxon>
        <taxon>Bacilli</taxon>
        <taxon>Lactobacillales</taxon>
        <taxon>Lactobacillaceae</taxon>
        <taxon>Lactobacillus</taxon>
    </lineage>
</organism>
<feature type="transmembrane region" description="Helical" evidence="6">
    <location>
        <begin position="182"/>
        <end position="201"/>
    </location>
</feature>
<feature type="domain" description="Citrate transporter-like" evidence="7">
    <location>
        <begin position="18"/>
        <end position="386"/>
    </location>
</feature>
<evidence type="ECO:0000256" key="4">
    <source>
        <dbReference type="ARBA" id="ARBA00022989"/>
    </source>
</evidence>
<keyword evidence="3 6" id="KW-0812">Transmembrane</keyword>
<dbReference type="OrthoDB" id="5329450at2"/>
<keyword evidence="2" id="KW-0813">Transport</keyword>
<dbReference type="GO" id="GO:0005886">
    <property type="term" value="C:plasma membrane"/>
    <property type="evidence" value="ECO:0007669"/>
    <property type="project" value="TreeGrafter"/>
</dbReference>
<evidence type="ECO:0000256" key="3">
    <source>
        <dbReference type="ARBA" id="ARBA00022692"/>
    </source>
</evidence>
<dbReference type="NCBIfam" id="TIGR00784">
    <property type="entry name" value="citMHS"/>
    <property type="match status" value="1"/>
</dbReference>
<feature type="transmembrane region" description="Helical" evidence="6">
    <location>
        <begin position="383"/>
        <end position="407"/>
    </location>
</feature>
<feature type="transmembrane region" description="Helical" evidence="6">
    <location>
        <begin position="286"/>
        <end position="304"/>
    </location>
</feature>
<dbReference type="GO" id="GO:0015137">
    <property type="term" value="F:citrate transmembrane transporter activity"/>
    <property type="evidence" value="ECO:0007669"/>
    <property type="project" value="InterPro"/>
</dbReference>
<dbReference type="Proteomes" id="UP000051931">
    <property type="component" value="Unassembled WGS sequence"/>
</dbReference>
<accession>A0A0R1S711</accession>
<dbReference type="PANTHER" id="PTHR30354">
    <property type="entry name" value="GNT FAMILY GLUCONATE TRANSPORTER"/>
    <property type="match status" value="1"/>
</dbReference>
<feature type="transmembrane region" description="Helical" evidence="6">
    <location>
        <begin position="65"/>
        <end position="84"/>
    </location>
</feature>
<dbReference type="InterPro" id="IPR004680">
    <property type="entry name" value="Cit_transptr-like_dom"/>
</dbReference>
<sequence>MNTTLLAFLGLAMIVTFMALIMAKKLSAFTSLVIVPILFGVLAGYGFFDTLTYAMAGIKSVASTFAMMTFAILYFGIMLLTGLFDPMVDKVVKWVKGDPLKVLVGTAILSAFVSLDGDGTTTVMIVCTAMIPIFDRLKIKKIYLATLIILTNGVMNLIPWGGPTARVMTVMHLDASQILPPLLPGMILSIIYTLGVAYYLGKKERKRLGVQENVEHVAEHYESEEEEENLKRPNLIWFNLILTIALVGALVLGKADSAILFGFGVAIALAFNYPKGKVQRHVISLLAPEMISVVIMVLGAGVLMGVLNGPANAKGEYVSGMSHAIAVVLTQMIPTSLGKYFAIIIAIISAPGTYLLNNDAFYYGVLPPLAATAKAYGFNNLQIGFAALMGQAFHFLSPLVPFIYLLMDKTKITLGEYQSCIFRWCIGIFLCFMLIGLILGYLPIL</sequence>
<name>A0A0R1S711_9LACO</name>
<dbReference type="STRING" id="1122152.GCA_000425905_00965"/>
<feature type="transmembrane region" description="Helical" evidence="6">
    <location>
        <begin position="235"/>
        <end position="252"/>
    </location>
</feature>
<dbReference type="RefSeq" id="WP_027824937.1">
    <property type="nucleotide sequence ID" value="NZ_AUEI01000007.1"/>
</dbReference>
<dbReference type="Pfam" id="PF03600">
    <property type="entry name" value="CitMHS"/>
    <property type="match status" value="1"/>
</dbReference>
<dbReference type="GO" id="GO:0015128">
    <property type="term" value="F:gluconate transmembrane transporter activity"/>
    <property type="evidence" value="ECO:0007669"/>
    <property type="project" value="InterPro"/>
</dbReference>
<dbReference type="InterPro" id="IPR014738">
    <property type="entry name" value="Citrate_transporter"/>
</dbReference>
<feature type="transmembrane region" description="Helical" evidence="6">
    <location>
        <begin position="33"/>
        <end position="53"/>
    </location>
</feature>
<feature type="transmembrane region" description="Helical" evidence="6">
    <location>
        <begin position="419"/>
        <end position="442"/>
    </location>
</feature>
<proteinExistence type="predicted"/>
<protein>
    <submittedName>
        <fullName evidence="8">Citrate transporter</fullName>
    </submittedName>
</protein>
<gene>
    <name evidence="8" type="ORF">FC23_GL000886</name>
</gene>
<dbReference type="eggNOG" id="COG2851">
    <property type="taxonomic scope" value="Bacteria"/>
</dbReference>